<proteinExistence type="predicted"/>
<name>A0ABR8SQU5_9BACL</name>
<keyword evidence="2" id="KW-1185">Reference proteome</keyword>
<comment type="caution">
    <text evidence="1">The sequence shown here is derived from an EMBL/GenBank/DDBJ whole genome shotgun (WGS) entry which is preliminary data.</text>
</comment>
<accession>A0ABR8SQU5</accession>
<evidence type="ECO:0000313" key="2">
    <source>
        <dbReference type="Proteomes" id="UP000603641"/>
    </source>
</evidence>
<evidence type="ECO:0000313" key="1">
    <source>
        <dbReference type="EMBL" id="MBD7965875.1"/>
    </source>
</evidence>
<protein>
    <recommendedName>
        <fullName evidence="3">Exosporium leader peptide</fullName>
    </recommendedName>
</protein>
<dbReference type="EMBL" id="JACSQM010000010">
    <property type="protein sequence ID" value="MBD7965875.1"/>
    <property type="molecule type" value="Genomic_DNA"/>
</dbReference>
<dbReference type="Proteomes" id="UP000603641">
    <property type="component" value="Unassembled WGS sequence"/>
</dbReference>
<sequence length="140" mass="14845">MTQFLDLRTSQNASYANSIAIPILAINTPQLVGQIGLNTENAGPNLRVVLQGTIALQLPLALLGITITVVRGTLPTDETIFSATQTFNLDVLAPQLISFNASDFNPPAGPQQIYTMFVSSNLLGTIRIGPETFSGTAISD</sequence>
<dbReference type="RefSeq" id="WP_191755103.1">
    <property type="nucleotide sequence ID" value="NZ_JACSQM010000010.1"/>
</dbReference>
<gene>
    <name evidence="1" type="ORF">H9648_17580</name>
</gene>
<organism evidence="1 2">
    <name type="scientific">Fictibacillus norfolkensis</name>
    <dbReference type="NCBI Taxonomy" id="2762233"/>
    <lineage>
        <taxon>Bacteria</taxon>
        <taxon>Bacillati</taxon>
        <taxon>Bacillota</taxon>
        <taxon>Bacilli</taxon>
        <taxon>Bacillales</taxon>
        <taxon>Fictibacillaceae</taxon>
        <taxon>Fictibacillus</taxon>
    </lineage>
</organism>
<evidence type="ECO:0008006" key="3">
    <source>
        <dbReference type="Google" id="ProtNLM"/>
    </source>
</evidence>
<reference evidence="1 2" key="1">
    <citation type="submission" date="2020-08" db="EMBL/GenBank/DDBJ databases">
        <title>A Genomic Blueprint of the Chicken Gut Microbiome.</title>
        <authorList>
            <person name="Gilroy R."/>
            <person name="Ravi A."/>
            <person name="Getino M."/>
            <person name="Pursley I."/>
            <person name="Horton D.L."/>
            <person name="Alikhan N.-F."/>
            <person name="Baker D."/>
            <person name="Gharbi K."/>
            <person name="Hall N."/>
            <person name="Watson M."/>
            <person name="Adriaenssens E.M."/>
            <person name="Foster-Nyarko E."/>
            <person name="Jarju S."/>
            <person name="Secka A."/>
            <person name="Antonio M."/>
            <person name="Oren A."/>
            <person name="Chaudhuri R."/>
            <person name="La Ragione R.M."/>
            <person name="Hildebrand F."/>
            <person name="Pallen M.J."/>
        </authorList>
    </citation>
    <scope>NUCLEOTIDE SEQUENCE [LARGE SCALE GENOMIC DNA]</scope>
    <source>
        <strain evidence="1 2">Sa2CUA10</strain>
    </source>
</reference>